<dbReference type="Proteomes" id="UP000319731">
    <property type="component" value="Unassembled WGS sequence"/>
</dbReference>
<evidence type="ECO:0000256" key="8">
    <source>
        <dbReference type="ARBA" id="ARBA00022832"/>
    </source>
</evidence>
<dbReference type="InterPro" id="IPR029320">
    <property type="entry name" value="Acyl-CoA_ox_N"/>
</dbReference>
<evidence type="ECO:0000259" key="15">
    <source>
        <dbReference type="Pfam" id="PF01756"/>
    </source>
</evidence>
<dbReference type="GO" id="GO:0033540">
    <property type="term" value="P:fatty acid beta-oxidation using acyl-CoA oxidase"/>
    <property type="evidence" value="ECO:0007669"/>
    <property type="project" value="UniProtKB-UniPathway"/>
</dbReference>
<evidence type="ECO:0000313" key="20">
    <source>
        <dbReference type="Proteomes" id="UP000319731"/>
    </source>
</evidence>
<evidence type="ECO:0000256" key="1">
    <source>
        <dbReference type="ARBA" id="ARBA00001201"/>
    </source>
</evidence>
<name>A0A507BVI6_9FUNG</name>
<sequence>MTDSVISRSARGAPAIARIAQWSNPNNLVPSAPHGVEVLAVERSNATFKVDEMTSILYNKARLERERKVLKVMESEPVFSKRERFFQGRTERFYHAMQMMKRIAVLKKELNWTDEDFGIACELVDQPLPIALHVGMFLPTMRNQTTEEQKKAWLQKCEDFEYIGAYAQTEMGHGSNVQGVETTATYIEETEEFELNSPTLTAAKWWIGSLGRTANHCVLMARLICKGKDYGPHTFFVPLRSLKDHTLLPRVFVMDLGPKMAYQSVDNGTLLFDHYRIPRFNMLAKFSHVTKDGTYVKPKQGEERANYGTMIMVRARMVQAASTTAARAATIAVRYSAIRRQFANPEASAGDQLAKEYQKSSSRPIETAVIDYSSQQYRLFSTIAKAYALHFTGVAMKNLFETFQEGARELLPEVHATSSGLKSFCTTMAIDCIIDMRTSCGGHGYHQFSGMAGFPDFYAIHCRLATVEGDNWVLTQQTTRYLLNVYRTLRQSKGASTSTASANRYIAATFSPDFDARRMTATSDSDLLTPQVLIDAYAYRAGKLVRDLAESIDSGATTFAESLVDVYRLSKAHCQLFVVECFFRNLETLKAKANAEIVKVLTTLANLYALHCMEIELGEFLGSGYVSPKQGDMVRRNVRSLTKDVRPNAVALVDAWVLPDFLLNSSLGRQDGRVYEHMFEWAAEEPLNTGSNWPVVDGYEEYIKPLTTGSAFRKSSPTARL</sequence>
<dbReference type="OrthoDB" id="538336at2759"/>
<dbReference type="SUPFAM" id="SSF56645">
    <property type="entry name" value="Acyl-CoA dehydrogenase NM domain-like"/>
    <property type="match status" value="1"/>
</dbReference>
<dbReference type="Pfam" id="PF14749">
    <property type="entry name" value="Acyl-CoA_ox_N"/>
    <property type="match status" value="1"/>
</dbReference>
<evidence type="ECO:0000256" key="6">
    <source>
        <dbReference type="ARBA" id="ARBA00022630"/>
    </source>
</evidence>
<evidence type="ECO:0000259" key="18">
    <source>
        <dbReference type="Pfam" id="PF22924"/>
    </source>
</evidence>
<keyword evidence="9" id="KW-0560">Oxidoreductase</keyword>
<dbReference type="SUPFAM" id="SSF47203">
    <property type="entry name" value="Acyl-CoA dehydrogenase C-terminal domain-like"/>
    <property type="match status" value="2"/>
</dbReference>
<dbReference type="GO" id="GO:0005504">
    <property type="term" value="F:fatty acid binding"/>
    <property type="evidence" value="ECO:0007669"/>
    <property type="project" value="TreeGrafter"/>
</dbReference>
<dbReference type="PANTHER" id="PTHR10909:SF250">
    <property type="entry name" value="PEROXISOMAL ACYL-COENZYME A OXIDASE 1"/>
    <property type="match status" value="1"/>
</dbReference>
<comment type="cofactor">
    <cofactor evidence="2">
        <name>FAD</name>
        <dbReference type="ChEBI" id="CHEBI:57692"/>
    </cofactor>
</comment>
<protein>
    <recommendedName>
        <fullName evidence="12">Acyl-coenzyme A oxidase</fullName>
    </recommendedName>
</protein>
<evidence type="ECO:0000256" key="12">
    <source>
        <dbReference type="PIRNR" id="PIRNR000168"/>
    </source>
</evidence>
<evidence type="ECO:0000256" key="2">
    <source>
        <dbReference type="ARBA" id="ARBA00001974"/>
    </source>
</evidence>
<evidence type="ECO:0000256" key="11">
    <source>
        <dbReference type="ARBA" id="ARBA00023140"/>
    </source>
</evidence>
<dbReference type="InterPro" id="IPR002655">
    <property type="entry name" value="Acyl-CoA_oxidase_C"/>
</dbReference>
<keyword evidence="20" id="KW-1185">Reference proteome</keyword>
<organism evidence="19 20">
    <name type="scientific">Synchytrium microbalum</name>
    <dbReference type="NCBI Taxonomy" id="1806994"/>
    <lineage>
        <taxon>Eukaryota</taxon>
        <taxon>Fungi</taxon>
        <taxon>Fungi incertae sedis</taxon>
        <taxon>Chytridiomycota</taxon>
        <taxon>Chytridiomycota incertae sedis</taxon>
        <taxon>Chytridiomycetes</taxon>
        <taxon>Synchytriales</taxon>
        <taxon>Synchytriaceae</taxon>
        <taxon>Synchytrium</taxon>
    </lineage>
</organism>
<evidence type="ECO:0000256" key="5">
    <source>
        <dbReference type="ARBA" id="ARBA00006288"/>
    </source>
</evidence>
<dbReference type="FunFam" id="1.20.140.10:FF:000013">
    <property type="entry name" value="Acyl-coenzyme A oxidase"/>
    <property type="match status" value="1"/>
</dbReference>
<dbReference type="STRING" id="1806994.A0A507BVI6"/>
<dbReference type="Gene3D" id="1.10.540.10">
    <property type="entry name" value="Acyl-CoA dehydrogenase/oxidase, N-terminal domain"/>
    <property type="match status" value="1"/>
</dbReference>
<dbReference type="InterPro" id="IPR037069">
    <property type="entry name" value="AcylCoA_DH/ox_N_sf"/>
</dbReference>
<dbReference type="PANTHER" id="PTHR10909">
    <property type="entry name" value="ELECTRON TRANSPORT OXIDOREDUCTASE"/>
    <property type="match status" value="1"/>
</dbReference>
<comment type="caution">
    <text evidence="19">The sequence shown here is derived from an EMBL/GenBank/DDBJ whole genome shotgun (WGS) entry which is preliminary data.</text>
</comment>
<proteinExistence type="inferred from homology"/>
<comment type="subcellular location">
    <subcellularLocation>
        <location evidence="3">Peroxisome</location>
    </subcellularLocation>
</comment>
<dbReference type="InterPro" id="IPR009100">
    <property type="entry name" value="AcylCoA_DH/oxidase_NM_dom_sf"/>
</dbReference>
<keyword evidence="11" id="KW-0576">Peroxisome</keyword>
<dbReference type="AlphaFoldDB" id="A0A507BVI6"/>
<comment type="similarity">
    <text evidence="5 12">Belongs to the acyl-CoA oxidase family.</text>
</comment>
<dbReference type="Pfam" id="PF02770">
    <property type="entry name" value="Acyl-CoA_dh_M"/>
    <property type="match status" value="1"/>
</dbReference>
<feature type="domain" description="Acyl-CoA oxidase C-alpha1" evidence="18">
    <location>
        <begin position="307"/>
        <end position="483"/>
    </location>
</feature>
<evidence type="ECO:0000313" key="19">
    <source>
        <dbReference type="EMBL" id="TPX31171.1"/>
    </source>
</evidence>
<evidence type="ECO:0000256" key="4">
    <source>
        <dbReference type="ARBA" id="ARBA00004846"/>
    </source>
</evidence>
<keyword evidence="8" id="KW-0276">Fatty acid metabolism</keyword>
<evidence type="ECO:0000259" key="16">
    <source>
        <dbReference type="Pfam" id="PF02770"/>
    </source>
</evidence>
<evidence type="ECO:0000256" key="10">
    <source>
        <dbReference type="ARBA" id="ARBA00023098"/>
    </source>
</evidence>
<dbReference type="InterPro" id="IPR036250">
    <property type="entry name" value="AcylCo_DH-like_C"/>
</dbReference>
<evidence type="ECO:0000256" key="13">
    <source>
        <dbReference type="PIRSR" id="PIRSR000168-1"/>
    </source>
</evidence>
<dbReference type="GO" id="GO:0055088">
    <property type="term" value="P:lipid homeostasis"/>
    <property type="evidence" value="ECO:0007669"/>
    <property type="project" value="TreeGrafter"/>
</dbReference>
<keyword evidence="10" id="KW-0443">Lipid metabolism</keyword>
<dbReference type="Pfam" id="PF01756">
    <property type="entry name" value="ACOX"/>
    <property type="match status" value="1"/>
</dbReference>
<keyword evidence="7 12" id="KW-0274">FAD</keyword>
<feature type="binding site" evidence="14">
    <location>
        <position position="208"/>
    </location>
    <ligand>
        <name>FAD</name>
        <dbReference type="ChEBI" id="CHEBI:57692"/>
    </ligand>
</feature>
<feature type="active site" description="Proton acceptor" evidence="13">
    <location>
        <position position="468"/>
    </location>
</feature>
<dbReference type="FunFam" id="1.10.540.10:FF:000015">
    <property type="entry name" value="Acyl-coenzyme A oxidase"/>
    <property type="match status" value="1"/>
</dbReference>
<reference evidence="19 20" key="1">
    <citation type="journal article" date="2019" name="Sci. Rep.">
        <title>Comparative genomics of chytrid fungi reveal insights into the obligate biotrophic and pathogenic lifestyle of Synchytrium endobioticum.</title>
        <authorList>
            <person name="van de Vossenberg B.T.L.H."/>
            <person name="Warris S."/>
            <person name="Nguyen H.D.T."/>
            <person name="van Gent-Pelzer M.P.E."/>
            <person name="Joly D.L."/>
            <person name="van de Geest H.C."/>
            <person name="Bonants P.J.M."/>
            <person name="Smith D.S."/>
            <person name="Levesque C.A."/>
            <person name="van der Lee T.A.J."/>
        </authorList>
    </citation>
    <scope>NUCLEOTIDE SEQUENCE [LARGE SCALE GENOMIC DNA]</scope>
    <source>
        <strain evidence="19 20">JEL517</strain>
    </source>
</reference>
<dbReference type="FunFam" id="1.20.140.10:FF:000015">
    <property type="entry name" value="Acyl-coenzyme A oxidase"/>
    <property type="match status" value="1"/>
</dbReference>
<dbReference type="Gene3D" id="1.20.140.10">
    <property type="entry name" value="Butyryl-CoA Dehydrogenase, subunit A, domain 3"/>
    <property type="match status" value="2"/>
</dbReference>
<evidence type="ECO:0000256" key="3">
    <source>
        <dbReference type="ARBA" id="ARBA00004275"/>
    </source>
</evidence>
<dbReference type="Gene3D" id="2.40.110.10">
    <property type="entry name" value="Butyryl-CoA Dehydrogenase, subunit A, domain 2"/>
    <property type="match status" value="1"/>
</dbReference>
<comment type="catalytic activity">
    <reaction evidence="1">
        <text>a 2,3-saturated acyl-CoA + O2 = a (2E)-enoyl-CoA + H2O2</text>
        <dbReference type="Rhea" id="RHEA:38959"/>
        <dbReference type="ChEBI" id="CHEBI:15379"/>
        <dbReference type="ChEBI" id="CHEBI:16240"/>
        <dbReference type="ChEBI" id="CHEBI:58856"/>
        <dbReference type="ChEBI" id="CHEBI:65111"/>
        <dbReference type="EC" id="1.3.3.6"/>
    </reaction>
</comment>
<dbReference type="UniPathway" id="UPA00661"/>
<dbReference type="GO" id="GO:0071949">
    <property type="term" value="F:FAD binding"/>
    <property type="evidence" value="ECO:0007669"/>
    <property type="project" value="InterPro"/>
</dbReference>
<comment type="pathway">
    <text evidence="4">Lipid metabolism; peroxisomal fatty acid beta-oxidation.</text>
</comment>
<feature type="domain" description="Acyl-coenzyme A oxidase N-terminal" evidence="17">
    <location>
        <begin position="50"/>
        <end position="163"/>
    </location>
</feature>
<dbReference type="Pfam" id="PF22924">
    <property type="entry name" value="ACOX_C_alpha1"/>
    <property type="match status" value="1"/>
</dbReference>
<gene>
    <name evidence="19" type="primary">POX1</name>
    <name evidence="19" type="ORF">SmJEL517_g05413</name>
</gene>
<dbReference type="FunFam" id="2.40.110.10:FF:000003">
    <property type="entry name" value="Acyl-coenzyme A oxidase"/>
    <property type="match status" value="1"/>
</dbReference>
<dbReference type="EMBL" id="QEAO01000049">
    <property type="protein sequence ID" value="TPX31171.1"/>
    <property type="molecule type" value="Genomic_DNA"/>
</dbReference>
<feature type="domain" description="Acyl-CoA oxidase C-terminal" evidence="15">
    <location>
        <begin position="530"/>
        <end position="707"/>
    </location>
</feature>
<dbReference type="RefSeq" id="XP_031022663.1">
    <property type="nucleotide sequence ID" value="XM_031171339.1"/>
</dbReference>
<evidence type="ECO:0000259" key="17">
    <source>
        <dbReference type="Pfam" id="PF14749"/>
    </source>
</evidence>
<evidence type="ECO:0000256" key="7">
    <source>
        <dbReference type="ARBA" id="ARBA00022827"/>
    </source>
</evidence>
<evidence type="ECO:0000256" key="14">
    <source>
        <dbReference type="PIRSR" id="PIRSR000168-2"/>
    </source>
</evidence>
<dbReference type="InterPro" id="IPR012258">
    <property type="entry name" value="Acyl-CoA_oxidase"/>
</dbReference>
<feature type="domain" description="Acyl-CoA oxidase/dehydrogenase middle" evidence="16">
    <location>
        <begin position="165"/>
        <end position="273"/>
    </location>
</feature>
<dbReference type="InterPro" id="IPR006091">
    <property type="entry name" value="Acyl-CoA_Oxase/DH_mid-dom"/>
</dbReference>
<dbReference type="InterPro" id="IPR055060">
    <property type="entry name" value="ACOX_C_alpha1"/>
</dbReference>
<dbReference type="GO" id="GO:0005777">
    <property type="term" value="C:peroxisome"/>
    <property type="evidence" value="ECO:0007669"/>
    <property type="project" value="UniProtKB-SubCell"/>
</dbReference>
<keyword evidence="6 12" id="KW-0285">Flavoprotein</keyword>
<dbReference type="GO" id="GO:0003997">
    <property type="term" value="F:acyl-CoA oxidase activity"/>
    <property type="evidence" value="ECO:0007669"/>
    <property type="project" value="UniProtKB-EC"/>
</dbReference>
<accession>A0A507BVI6</accession>
<dbReference type="InterPro" id="IPR046373">
    <property type="entry name" value="Acyl-CoA_Oxase/DH_mid-dom_sf"/>
</dbReference>
<feature type="binding site" evidence="14">
    <location>
        <position position="169"/>
    </location>
    <ligand>
        <name>FAD</name>
        <dbReference type="ChEBI" id="CHEBI:57692"/>
    </ligand>
</feature>
<dbReference type="PIRSF" id="PIRSF000168">
    <property type="entry name" value="Acyl-CoA_oxidase"/>
    <property type="match status" value="1"/>
</dbReference>
<evidence type="ECO:0000256" key="9">
    <source>
        <dbReference type="ARBA" id="ARBA00023002"/>
    </source>
</evidence>
<dbReference type="GeneID" id="42006636"/>